<dbReference type="AlphaFoldDB" id="A0A0N4VHZ5"/>
<evidence type="ECO:0000313" key="3">
    <source>
        <dbReference type="Proteomes" id="UP000274131"/>
    </source>
</evidence>
<organism evidence="4">
    <name type="scientific">Enterobius vermicularis</name>
    <name type="common">Human pinworm</name>
    <dbReference type="NCBI Taxonomy" id="51028"/>
    <lineage>
        <taxon>Eukaryota</taxon>
        <taxon>Metazoa</taxon>
        <taxon>Ecdysozoa</taxon>
        <taxon>Nematoda</taxon>
        <taxon>Chromadorea</taxon>
        <taxon>Rhabditida</taxon>
        <taxon>Spirurina</taxon>
        <taxon>Oxyuridomorpha</taxon>
        <taxon>Oxyuroidea</taxon>
        <taxon>Oxyuridae</taxon>
        <taxon>Enterobius</taxon>
    </lineage>
</organism>
<accession>A0A0N4VHZ5</accession>
<feature type="region of interest" description="Disordered" evidence="1">
    <location>
        <begin position="53"/>
        <end position="93"/>
    </location>
</feature>
<dbReference type="WBParaSite" id="EVEC_0001044601-mRNA-1">
    <property type="protein sequence ID" value="EVEC_0001044601-mRNA-1"/>
    <property type="gene ID" value="EVEC_0001044601"/>
</dbReference>
<evidence type="ECO:0000313" key="2">
    <source>
        <dbReference type="EMBL" id="VDD95040.1"/>
    </source>
</evidence>
<sequence length="93" mass="10076">MAYVDAINDFFFKINGAELWMTASLIIKLNESLEAMITPKRYFSFKSLFDPFLGDSRDRGQPRSGYRGGSGGGDGPRRWPGSGGPGGPSPGKD</sequence>
<name>A0A0N4VHZ5_ENTVE</name>
<reference evidence="4" key="1">
    <citation type="submission" date="2017-02" db="UniProtKB">
        <authorList>
            <consortium name="WormBaseParasite"/>
        </authorList>
    </citation>
    <scope>IDENTIFICATION</scope>
</reference>
<evidence type="ECO:0000313" key="4">
    <source>
        <dbReference type="WBParaSite" id="EVEC_0001044601-mRNA-1"/>
    </source>
</evidence>
<keyword evidence="3" id="KW-1185">Reference proteome</keyword>
<evidence type="ECO:0000256" key="1">
    <source>
        <dbReference type="SAM" id="MobiDB-lite"/>
    </source>
</evidence>
<gene>
    <name evidence="2" type="ORF">EVEC_LOCUS9791</name>
</gene>
<proteinExistence type="predicted"/>
<dbReference type="Proteomes" id="UP000274131">
    <property type="component" value="Unassembled WGS sequence"/>
</dbReference>
<reference evidence="2 3" key="2">
    <citation type="submission" date="2018-10" db="EMBL/GenBank/DDBJ databases">
        <authorList>
            <consortium name="Pathogen Informatics"/>
        </authorList>
    </citation>
    <scope>NUCLEOTIDE SEQUENCE [LARGE SCALE GENOMIC DNA]</scope>
</reference>
<dbReference type="EMBL" id="UXUI01010301">
    <property type="protein sequence ID" value="VDD95040.1"/>
    <property type="molecule type" value="Genomic_DNA"/>
</dbReference>
<protein>
    <submittedName>
        <fullName evidence="4">H/ACA ribonucleoprotein complex subunit</fullName>
    </submittedName>
</protein>